<gene>
    <name evidence="5" type="ORF">PECAL_2P05980</name>
</gene>
<keyword evidence="2" id="KW-1133">Transmembrane helix</keyword>
<dbReference type="InterPro" id="IPR055918">
    <property type="entry name" value="DUF7495"/>
</dbReference>
<dbReference type="AlphaFoldDB" id="A0A8J2WZ42"/>
<comment type="caution">
    <text evidence="5">The sequence shown here is derived from an EMBL/GenBank/DDBJ whole genome shotgun (WGS) entry which is preliminary data.</text>
</comment>
<dbReference type="InterPro" id="IPR001304">
    <property type="entry name" value="C-type_lectin-like"/>
</dbReference>
<evidence type="ECO:0000259" key="4">
    <source>
        <dbReference type="PROSITE" id="PS50041"/>
    </source>
</evidence>
<dbReference type="InterPro" id="IPR016187">
    <property type="entry name" value="CTDL_fold"/>
</dbReference>
<feature type="chain" id="PRO_5035243206" description="C-type lectin domain-containing protein" evidence="3">
    <location>
        <begin position="24"/>
        <end position="1157"/>
    </location>
</feature>
<feature type="signal peptide" evidence="3">
    <location>
        <begin position="1"/>
        <end position="23"/>
    </location>
</feature>
<feature type="region of interest" description="Disordered" evidence="1">
    <location>
        <begin position="1029"/>
        <end position="1059"/>
    </location>
</feature>
<evidence type="ECO:0000313" key="6">
    <source>
        <dbReference type="Proteomes" id="UP000789595"/>
    </source>
</evidence>
<feature type="transmembrane region" description="Helical" evidence="2">
    <location>
        <begin position="1061"/>
        <end position="1088"/>
    </location>
</feature>
<keyword evidence="3" id="KW-0732">Signal</keyword>
<protein>
    <recommendedName>
        <fullName evidence="4">C-type lectin domain-containing protein</fullName>
    </recommendedName>
</protein>
<dbReference type="SUPFAM" id="SSF56436">
    <property type="entry name" value="C-type lectin-like"/>
    <property type="match status" value="1"/>
</dbReference>
<keyword evidence="2" id="KW-0812">Transmembrane</keyword>
<accession>A0A8J2WZ42</accession>
<dbReference type="EMBL" id="CAKKNE010000002">
    <property type="protein sequence ID" value="CAH0367571.1"/>
    <property type="molecule type" value="Genomic_DNA"/>
</dbReference>
<dbReference type="InterPro" id="IPR016186">
    <property type="entry name" value="C-type_lectin-like/link_sf"/>
</dbReference>
<sequence>MAHGPWGSLSLVFAALSVCGALGGSCLFDFEDTAIDSCPSGWTCTGDARVVSRYTCVSGCGTPLPNAQGEQYFSIGGDGDTGTAQSPTFELPSDAQSLEFLRCGGADSPSGVSVHRESGSVVCSSSRGDDTDSFFWDSCDVSSADGERVYVRIVDTQSSSWGKVFVDNIRLDGGGDGCDDSGDSSGSNCDRSLCSSVADDCCAPLSIGEAATCRNGYVAQRTGNGCFGYGEGDYTCCSTSASDSNCAAASTGACLEGGGVDNDCCATCGNGGCASGYTYAGQVVIDSGTLSSTYPDFYPHCGTMYCGNTCCVPSSGGSEPDEGEAAPCNGGHDDAERILSCIKQFSASEWLGCTSDGRYECHCSNDDGVNYCCGSQNQAEAIAIWEQCLGEGGSSTTGFTITSSNVHWDECPGECAAIGGTFACISDESQNGQALAAFGGSCPDGADDCGAWIAVNDKASEGNWICTADGSTQTYQPWSAIGSEPNGGSGENCANMWGPNSGRNDGAWNDYGCTDARMPCICRGGGDDEDYSLTYYDDGSRQTYEWMKSSCATKGKRLCTYGEICPNGGPHQAPYGGQQASTDMWAPITPDAGEGGSRNQDWVQIGTRDGGMCNKHSSFYGGVHPDECCCGDWCNTNVQQVAKRIYACCDGEGGSSTTTTGTNCRSDICTDYAEDCCAPDDEPRGCSLAGYEVQDDWVGSSGWPSCVSTYGQESCASEYEWWDDRRLSAVDEPRRLGHCCDYGAYCSCMESELGAGCTAPDCGDWDEDEDCGSDATSGSDADVTCSLVINDEITAVYVDGQDVTDSLCGEWPATLRFSSAASLFAISGYDNQGGCQYGGFAMRCSTADGTGPWHGLTADTQNWRGTNWVSGSSWTQLGFDDSAWQTPSVGGEPQYGSELVGGGDTICVEGDFYFRREVDHPTPLESPFLVTGDLTFEGMTYEAALDNTNVFLAAVADLCGVAASAVTVEISRARRRRRLAEGIVVTYTVGVASANEAQTVTSAISSSSTADVDAAISKAATNAGVDDDFDGVTTTNVGTPTATASDDDGGSSSGKDDGPDAASAATIIASVAAAMCVVLIGVVGLLYWKTQQVQGRPVRPVGAVAVEMATYGQTMVAPSYVLKANSDEVWRDPAPRASAPPGRSFCIDCGAAIQGRF</sequence>
<dbReference type="Pfam" id="PF24325">
    <property type="entry name" value="DUF7495"/>
    <property type="match status" value="1"/>
</dbReference>
<feature type="compositionally biased region" description="Low complexity" evidence="1">
    <location>
        <begin position="1031"/>
        <end position="1044"/>
    </location>
</feature>
<organism evidence="5 6">
    <name type="scientific">Pelagomonas calceolata</name>
    <dbReference type="NCBI Taxonomy" id="35677"/>
    <lineage>
        <taxon>Eukaryota</taxon>
        <taxon>Sar</taxon>
        <taxon>Stramenopiles</taxon>
        <taxon>Ochrophyta</taxon>
        <taxon>Pelagophyceae</taxon>
        <taxon>Pelagomonadales</taxon>
        <taxon>Pelagomonadaceae</taxon>
        <taxon>Pelagomonas</taxon>
    </lineage>
</organism>
<dbReference type="PROSITE" id="PS50041">
    <property type="entry name" value="C_TYPE_LECTIN_2"/>
    <property type="match status" value="1"/>
</dbReference>
<dbReference type="OrthoDB" id="202537at2759"/>
<dbReference type="Proteomes" id="UP000789595">
    <property type="component" value="Unassembled WGS sequence"/>
</dbReference>
<keyword evidence="2" id="KW-0472">Membrane</keyword>
<name>A0A8J2WZ42_9STRA</name>
<reference evidence="5" key="1">
    <citation type="submission" date="2021-11" db="EMBL/GenBank/DDBJ databases">
        <authorList>
            <consortium name="Genoscope - CEA"/>
            <person name="William W."/>
        </authorList>
    </citation>
    <scope>NUCLEOTIDE SEQUENCE</scope>
</reference>
<feature type="domain" description="C-type lectin" evidence="4">
    <location>
        <begin position="399"/>
        <end position="513"/>
    </location>
</feature>
<keyword evidence="6" id="KW-1185">Reference proteome</keyword>
<proteinExistence type="predicted"/>
<evidence type="ECO:0000256" key="3">
    <source>
        <dbReference type="SAM" id="SignalP"/>
    </source>
</evidence>
<evidence type="ECO:0000313" key="5">
    <source>
        <dbReference type="EMBL" id="CAH0367571.1"/>
    </source>
</evidence>
<evidence type="ECO:0000256" key="1">
    <source>
        <dbReference type="SAM" id="MobiDB-lite"/>
    </source>
</evidence>
<evidence type="ECO:0000256" key="2">
    <source>
        <dbReference type="SAM" id="Phobius"/>
    </source>
</evidence>
<dbReference type="Gene3D" id="3.10.100.10">
    <property type="entry name" value="Mannose-Binding Protein A, subunit A"/>
    <property type="match status" value="1"/>
</dbReference>